<evidence type="ECO:0000313" key="2">
    <source>
        <dbReference type="Proteomes" id="UP000272942"/>
    </source>
</evidence>
<proteinExistence type="predicted"/>
<protein>
    <submittedName>
        <fullName evidence="3">EF-hand domain-containing protein</fullName>
    </submittedName>
</protein>
<accession>A0A183B8K9</accession>
<dbReference type="WBParaSite" id="ECPE_0001558401-mRNA-1">
    <property type="protein sequence ID" value="ECPE_0001558401-mRNA-1"/>
    <property type="gene ID" value="ECPE_0001558401"/>
</dbReference>
<dbReference type="InterPro" id="IPR011992">
    <property type="entry name" value="EF-hand-dom_pair"/>
</dbReference>
<dbReference type="EMBL" id="UZAN01060906">
    <property type="protein sequence ID" value="VDP92816.1"/>
    <property type="molecule type" value="Genomic_DNA"/>
</dbReference>
<organism evidence="3">
    <name type="scientific">Echinostoma caproni</name>
    <dbReference type="NCBI Taxonomy" id="27848"/>
    <lineage>
        <taxon>Eukaryota</taxon>
        <taxon>Metazoa</taxon>
        <taxon>Spiralia</taxon>
        <taxon>Lophotrochozoa</taxon>
        <taxon>Platyhelminthes</taxon>
        <taxon>Trematoda</taxon>
        <taxon>Digenea</taxon>
        <taxon>Plagiorchiida</taxon>
        <taxon>Echinostomata</taxon>
        <taxon>Echinostomatoidea</taxon>
        <taxon>Echinostomatidae</taxon>
        <taxon>Echinostoma</taxon>
    </lineage>
</organism>
<dbReference type="SUPFAM" id="SSF47473">
    <property type="entry name" value="EF-hand"/>
    <property type="match status" value="1"/>
</dbReference>
<sequence>MGLKPLQKKIFARLRTKSKNAAALLEQDIVDFASNEAKYLDFLEKADLWYRNHERKYMRFMGFIGSDMLTMEEFRIGMQTLRAPFTVLEICVLFRLLDPKKTGYADFSKLNECIWNAITDKWMTEFELNKITMKVENKWIHLTFKVPSLEPFDTTLTFDELVTVDYSGAMLKQLVLLRRTPLPSRSVVLFTNPSQFIKTIIRSQQKLSDFHYKGGPKHAPKEGVVYYEFSVGQLDCPLLTAPIALNPADDDEGNIIEIWNEGTSEMQPPVPPAERSKSEKILARLDKLTKRDDKFLDRCIEDRISSWEDYERFVYMMEKWYNKNSKRYMLYMSQYGRDIISELEFKLVMRDLQASLSDVEIHILYTWLDPERTGQVEYAKLFESLYKALYNRFVDDDEYHEMNLEYQKKWVKMTFKSPTCDQMDLPTTFEALIHLGYTGTMLTDLIINRVRALPSRNLVIFTDPARYAETLVHCNQKLYDFPYQGGPKCAPKEGTIYYEFSLGHIDCPLLMSLSSGPQEYVKELEHLGPIDATTAVPNNPSSSS</sequence>
<dbReference type="Proteomes" id="UP000272942">
    <property type="component" value="Unassembled WGS sequence"/>
</dbReference>
<evidence type="ECO:0000313" key="1">
    <source>
        <dbReference type="EMBL" id="VDP92816.1"/>
    </source>
</evidence>
<dbReference type="AlphaFoldDB" id="A0A183B8K9"/>
<reference evidence="3" key="1">
    <citation type="submission" date="2016-06" db="UniProtKB">
        <authorList>
            <consortium name="WormBaseParasite"/>
        </authorList>
    </citation>
    <scope>IDENTIFICATION</scope>
</reference>
<name>A0A183B8K9_9TREM</name>
<reference evidence="1 2" key="2">
    <citation type="submission" date="2018-11" db="EMBL/GenBank/DDBJ databases">
        <authorList>
            <consortium name="Pathogen Informatics"/>
        </authorList>
    </citation>
    <scope>NUCLEOTIDE SEQUENCE [LARGE SCALE GENOMIC DNA]</scope>
    <source>
        <strain evidence="1 2">Egypt</strain>
    </source>
</reference>
<evidence type="ECO:0000313" key="3">
    <source>
        <dbReference type="WBParaSite" id="ECPE_0001558401-mRNA-1"/>
    </source>
</evidence>
<gene>
    <name evidence="1" type="ORF">ECPE_LOCUS15544</name>
</gene>
<keyword evidence="2" id="KW-1185">Reference proteome</keyword>
<dbReference type="OrthoDB" id="418595at2759"/>